<proteinExistence type="predicted"/>
<reference evidence="3" key="1">
    <citation type="submission" date="2017-10" db="EMBL/GenBank/DDBJ databases">
        <title>Rapid genome shrinkage in a self-fertile nematode reveals novel sperm competition proteins.</title>
        <authorList>
            <person name="Yin D."/>
            <person name="Schwarz E.M."/>
            <person name="Thomas C.G."/>
            <person name="Felde R.L."/>
            <person name="Korf I.F."/>
            <person name="Cutter A.D."/>
            <person name="Schartner C.M."/>
            <person name="Ralston E.J."/>
            <person name="Meyer B.J."/>
            <person name="Haag E.S."/>
        </authorList>
    </citation>
    <scope>NUCLEOTIDE SEQUENCE [LARGE SCALE GENOMIC DNA]</scope>
    <source>
        <strain evidence="3">JU1422</strain>
    </source>
</reference>
<dbReference type="InterPro" id="IPR009689">
    <property type="entry name" value="DUF1280"/>
</dbReference>
<dbReference type="OrthoDB" id="5868908at2759"/>
<dbReference type="Proteomes" id="UP000230233">
    <property type="component" value="Chromosome II"/>
</dbReference>
<keyword evidence="1" id="KW-0175">Coiled coil</keyword>
<dbReference type="AlphaFoldDB" id="A0A2G5V870"/>
<sequence length="829" mass="94974">MTSTVMEVLQGVIGERDRLQQEVIALTHEKNVAKQMYQGNMRLVTSQRDMAKDIMVGLESQIKEHKKEMGKAIREIKGKEKEEGVLRNQVKFLRDALNKENLKKKEAFEKGRRSVEREISMSNSYDSLHTAEARKRRIEKALTLLESVAGEDCTADFYKDLLKQLDNKNLFKSTFSDHETFQIYHELGFSREKLAKLKSWYRDLGMIDPFSSLHEVKKLEKEIGSSSLYTITPKEVMSHNGDKKTVTVCQMNNIQAYANMCVQRLVDSEKLILDDISNGISVAISVDKGGNDVKLCMSIADVSTPNSCRQLIPLGIYNNDESAEKIKEHLGEVVNQINNFTDVTIKVDGEDVKIPVSQFLVADLKLIYDCLGHTGGSSTYCCPYCFFKSRQKIGNHEKGKDEKGRDCPLRTEQSYKDLSRLIVKDDRMNVKFNSEFLFKLIPLSHVVPASMHVVNGCAQIFGLNVLKQWVDDQESLGSLPKKSRKLEKETQKQKVEIEQKIVQTSNALKDLALLKKIYTKIDDGKTVTSRSSKTETCATEMCVFIDNDSSQLLNRTTIECHGCGGKAHAVCCGIWSEDEYLMTRDPSVVVQCWSCEGVAVRGIIQLCDEQSIDLKNVQDELQESFKFVDTEFFIIVRNVFRDLVETNDYRTQFWKGNGLLRKELENGWKRNGADMCAFKQDFDGNHIAKLLKPESIDDYCSVFTPSSKLESMKSFLIHLGKIQQLCVARDLNAEEMDEMDACINICWERVREFAEDMNMTPKLHILVEHVMPYVRRFRTLGKMSEQSIESFHALYNRLQDRFKSIRNDSTRYSHCFRVLLFFNYVSMNS</sequence>
<evidence type="ECO:0008006" key="4">
    <source>
        <dbReference type="Google" id="ProtNLM"/>
    </source>
</evidence>
<gene>
    <name evidence="2" type="primary">Cnig_chr_II.g7137</name>
    <name evidence="2" type="ORF">B9Z55_007137</name>
</gene>
<dbReference type="PANTHER" id="PTHR31424:SF3">
    <property type="entry name" value="RING-TYPE DOMAIN-CONTAINING PROTEIN"/>
    <property type="match status" value="1"/>
</dbReference>
<protein>
    <recommendedName>
        <fullName evidence="4">Zinc finger PHD-type domain-containing protein</fullName>
    </recommendedName>
</protein>
<name>A0A2G5V870_9PELO</name>
<feature type="coiled-coil region" evidence="1">
    <location>
        <begin position="16"/>
        <end position="82"/>
    </location>
</feature>
<accession>A0A2G5V870</accession>
<evidence type="ECO:0000313" key="3">
    <source>
        <dbReference type="Proteomes" id="UP000230233"/>
    </source>
</evidence>
<dbReference type="EMBL" id="PDUG01000002">
    <property type="protein sequence ID" value="PIC47985.1"/>
    <property type="molecule type" value="Genomic_DNA"/>
</dbReference>
<organism evidence="2 3">
    <name type="scientific">Caenorhabditis nigoni</name>
    <dbReference type="NCBI Taxonomy" id="1611254"/>
    <lineage>
        <taxon>Eukaryota</taxon>
        <taxon>Metazoa</taxon>
        <taxon>Ecdysozoa</taxon>
        <taxon>Nematoda</taxon>
        <taxon>Chromadorea</taxon>
        <taxon>Rhabditida</taxon>
        <taxon>Rhabditina</taxon>
        <taxon>Rhabditomorpha</taxon>
        <taxon>Rhabditoidea</taxon>
        <taxon>Rhabditidae</taxon>
        <taxon>Peloderinae</taxon>
        <taxon>Caenorhabditis</taxon>
    </lineage>
</organism>
<comment type="caution">
    <text evidence="2">The sequence shown here is derived from an EMBL/GenBank/DDBJ whole genome shotgun (WGS) entry which is preliminary data.</text>
</comment>
<evidence type="ECO:0000313" key="2">
    <source>
        <dbReference type="EMBL" id="PIC47985.1"/>
    </source>
</evidence>
<keyword evidence="3" id="KW-1185">Reference proteome</keyword>
<dbReference type="Pfam" id="PF06918">
    <property type="entry name" value="DUF1280"/>
    <property type="match status" value="1"/>
</dbReference>
<evidence type="ECO:0000256" key="1">
    <source>
        <dbReference type="SAM" id="Coils"/>
    </source>
</evidence>
<dbReference type="PANTHER" id="PTHR31424">
    <property type="entry name" value="PROTEIN CBG23806"/>
    <property type="match status" value="1"/>
</dbReference>